<dbReference type="AlphaFoldDB" id="A0AA36JFE9"/>
<reference evidence="1" key="1">
    <citation type="submission" date="2023-08" db="EMBL/GenBank/DDBJ databases">
        <authorList>
            <person name="Chen Y."/>
            <person name="Shah S."/>
            <person name="Dougan E. K."/>
            <person name="Thang M."/>
            <person name="Chan C."/>
        </authorList>
    </citation>
    <scope>NUCLEOTIDE SEQUENCE</scope>
</reference>
<evidence type="ECO:0000313" key="2">
    <source>
        <dbReference type="Proteomes" id="UP001178507"/>
    </source>
</evidence>
<feature type="non-terminal residue" evidence="1">
    <location>
        <position position="217"/>
    </location>
</feature>
<proteinExistence type="predicted"/>
<protein>
    <submittedName>
        <fullName evidence="1">Uncharacterized protein</fullName>
    </submittedName>
</protein>
<gene>
    <name evidence="1" type="ORF">EVOR1521_LOCUS26826</name>
</gene>
<keyword evidence="2" id="KW-1185">Reference proteome</keyword>
<evidence type="ECO:0000313" key="1">
    <source>
        <dbReference type="EMBL" id="CAJ1404370.1"/>
    </source>
</evidence>
<dbReference type="Proteomes" id="UP001178507">
    <property type="component" value="Unassembled WGS sequence"/>
</dbReference>
<accession>A0AA36JFE9</accession>
<dbReference type="EMBL" id="CAUJNA010003537">
    <property type="protein sequence ID" value="CAJ1404370.1"/>
    <property type="molecule type" value="Genomic_DNA"/>
</dbReference>
<organism evidence="1 2">
    <name type="scientific">Effrenium voratum</name>
    <dbReference type="NCBI Taxonomy" id="2562239"/>
    <lineage>
        <taxon>Eukaryota</taxon>
        <taxon>Sar</taxon>
        <taxon>Alveolata</taxon>
        <taxon>Dinophyceae</taxon>
        <taxon>Suessiales</taxon>
        <taxon>Symbiodiniaceae</taxon>
        <taxon>Effrenium</taxon>
    </lineage>
</organism>
<comment type="caution">
    <text evidence="1">The sequence shown here is derived from an EMBL/GenBank/DDBJ whole genome shotgun (WGS) entry which is preliminary data.</text>
</comment>
<name>A0AA36JFE9_9DINO</name>
<sequence length="217" mass="25059">MNKGVYGLLGDSSLFCKKSNGKKAELKGSLSWKLYPGDLHLQYQGGGGVREILQMLKRSDGFQVLGVSYFGNEHITTKMHIKVYKPLWQELFEQIRQKCDHAVFFMGGYSKRYGYGPVYDDNMGTIREWIADAGLAVRTDFDKVRDWPLGDDLHFAASVKDDLVRYWADLLWNAPPIRAHCSYERFEPWQPPASPAWRWSRRAPAKPAKRMVAWQHE</sequence>